<name>A0AAD9RXE1_9HYME</name>
<organism evidence="3 4">
    <name type="scientific">Odynerus spinipes</name>
    <dbReference type="NCBI Taxonomy" id="1348599"/>
    <lineage>
        <taxon>Eukaryota</taxon>
        <taxon>Metazoa</taxon>
        <taxon>Ecdysozoa</taxon>
        <taxon>Arthropoda</taxon>
        <taxon>Hexapoda</taxon>
        <taxon>Insecta</taxon>
        <taxon>Pterygota</taxon>
        <taxon>Neoptera</taxon>
        <taxon>Endopterygota</taxon>
        <taxon>Hymenoptera</taxon>
        <taxon>Apocrita</taxon>
        <taxon>Aculeata</taxon>
        <taxon>Vespoidea</taxon>
        <taxon>Vespidae</taxon>
        <taxon>Eumeninae</taxon>
        <taxon>Odynerus</taxon>
    </lineage>
</organism>
<keyword evidence="2" id="KW-0732">Signal</keyword>
<feature type="signal peptide" evidence="2">
    <location>
        <begin position="1"/>
        <end position="24"/>
    </location>
</feature>
<evidence type="ECO:0000256" key="1">
    <source>
        <dbReference type="SAM" id="MobiDB-lite"/>
    </source>
</evidence>
<keyword evidence="4" id="KW-1185">Reference proteome</keyword>
<reference evidence="3" key="2">
    <citation type="journal article" date="2023" name="Commun. Biol.">
        <title>Intrasexual cuticular hydrocarbon dimorphism in a wasp sheds light on hydrocarbon biosynthesis genes in Hymenoptera.</title>
        <authorList>
            <person name="Moris V.C."/>
            <person name="Podsiadlowski L."/>
            <person name="Martin S."/>
            <person name="Oeyen J.P."/>
            <person name="Donath A."/>
            <person name="Petersen M."/>
            <person name="Wilbrandt J."/>
            <person name="Misof B."/>
            <person name="Liedtke D."/>
            <person name="Thamm M."/>
            <person name="Scheiner R."/>
            <person name="Schmitt T."/>
            <person name="Niehuis O."/>
        </authorList>
    </citation>
    <scope>NUCLEOTIDE SEQUENCE</scope>
    <source>
        <strain evidence="3">GBR_01_08_01A</strain>
    </source>
</reference>
<proteinExistence type="predicted"/>
<evidence type="ECO:0000256" key="2">
    <source>
        <dbReference type="SAM" id="SignalP"/>
    </source>
</evidence>
<comment type="caution">
    <text evidence="3">The sequence shown here is derived from an EMBL/GenBank/DDBJ whole genome shotgun (WGS) entry which is preliminary data.</text>
</comment>
<evidence type="ECO:0000313" key="4">
    <source>
        <dbReference type="Proteomes" id="UP001258017"/>
    </source>
</evidence>
<reference evidence="3" key="1">
    <citation type="submission" date="2021-08" db="EMBL/GenBank/DDBJ databases">
        <authorList>
            <person name="Misof B."/>
            <person name="Oliver O."/>
            <person name="Podsiadlowski L."/>
            <person name="Donath A."/>
            <person name="Peters R."/>
            <person name="Mayer C."/>
            <person name="Rust J."/>
            <person name="Gunkel S."/>
            <person name="Lesny P."/>
            <person name="Martin S."/>
            <person name="Oeyen J.P."/>
            <person name="Petersen M."/>
            <person name="Panagiotis P."/>
            <person name="Wilbrandt J."/>
            <person name="Tanja T."/>
        </authorList>
    </citation>
    <scope>NUCLEOTIDE SEQUENCE</scope>
    <source>
        <strain evidence="3">GBR_01_08_01A</strain>
        <tissue evidence="3">Thorax + abdomen</tissue>
    </source>
</reference>
<feature type="compositionally biased region" description="Low complexity" evidence="1">
    <location>
        <begin position="79"/>
        <end position="118"/>
    </location>
</feature>
<dbReference type="EMBL" id="JAIFRP010000006">
    <property type="protein sequence ID" value="KAK2587712.1"/>
    <property type="molecule type" value="Genomic_DNA"/>
</dbReference>
<feature type="region of interest" description="Disordered" evidence="1">
    <location>
        <begin position="72"/>
        <end position="122"/>
    </location>
</feature>
<gene>
    <name evidence="3" type="ORF">KPH14_003825</name>
</gene>
<accession>A0AAD9RXE1</accession>
<dbReference type="Proteomes" id="UP001258017">
    <property type="component" value="Unassembled WGS sequence"/>
</dbReference>
<sequence>MSRLNVGFILLLLLGAMFFQSTESFFFEFFDQARRFKCEHLCMDIQTWSYIRNALCLKLCPEMFILTTTSASQTTANESTMSTTPTNVTGTPTTTSSTSTTVSTTTMGNATTTTTSTAPPMPMMPAMPAMQPMPAMPPMMAPSNMSNPASNMSMVPAPAGGK</sequence>
<evidence type="ECO:0000313" key="3">
    <source>
        <dbReference type="EMBL" id="KAK2587712.1"/>
    </source>
</evidence>
<feature type="chain" id="PRO_5042169029" evidence="2">
    <location>
        <begin position="25"/>
        <end position="162"/>
    </location>
</feature>
<protein>
    <submittedName>
        <fullName evidence="3">Uncharacterized protein</fullName>
    </submittedName>
</protein>
<dbReference type="AlphaFoldDB" id="A0AAD9RXE1"/>